<dbReference type="NCBIfam" id="TIGR00182">
    <property type="entry name" value="plsX"/>
    <property type="match status" value="1"/>
</dbReference>
<comment type="caution">
    <text evidence="11">The sequence shown here is derived from an EMBL/GenBank/DDBJ whole genome shotgun (WGS) entry which is preliminary data.</text>
</comment>
<dbReference type="Proteomes" id="UP000071392">
    <property type="component" value="Unassembled WGS sequence"/>
</dbReference>
<evidence type="ECO:0000256" key="4">
    <source>
        <dbReference type="ARBA" id="ARBA00022679"/>
    </source>
</evidence>
<comment type="subcellular location">
    <subcellularLocation>
        <location evidence="10">Cytoplasm</location>
    </subcellularLocation>
    <text evidence="10">Associated with the membrane possibly through PlsY.</text>
</comment>
<comment type="catalytic activity">
    <reaction evidence="1 10">
        <text>a fatty acyl-[ACP] + phosphate = an acyl phosphate + holo-[ACP]</text>
        <dbReference type="Rhea" id="RHEA:42292"/>
        <dbReference type="Rhea" id="RHEA-COMP:9685"/>
        <dbReference type="Rhea" id="RHEA-COMP:14125"/>
        <dbReference type="ChEBI" id="CHEBI:43474"/>
        <dbReference type="ChEBI" id="CHEBI:59918"/>
        <dbReference type="ChEBI" id="CHEBI:64479"/>
        <dbReference type="ChEBI" id="CHEBI:138651"/>
        <dbReference type="EC" id="2.3.1.274"/>
    </reaction>
</comment>
<dbReference type="Pfam" id="PF02504">
    <property type="entry name" value="FA_synthesis"/>
    <property type="match status" value="1"/>
</dbReference>
<accession>A0A139SS51</accession>
<evidence type="ECO:0000256" key="9">
    <source>
        <dbReference type="ARBA" id="ARBA00046608"/>
    </source>
</evidence>
<dbReference type="PANTHER" id="PTHR30100:SF1">
    <property type="entry name" value="PHOSPHATE ACYLTRANSFERASE"/>
    <property type="match status" value="1"/>
</dbReference>
<keyword evidence="5 10" id="KW-0443">Lipid metabolism</keyword>
<proteinExistence type="inferred from homology"/>
<dbReference type="RefSeq" id="WP_068710975.1">
    <property type="nucleotide sequence ID" value="NZ_LSZP01000009.1"/>
</dbReference>
<dbReference type="EMBL" id="LSZP01000009">
    <property type="protein sequence ID" value="KXU37388.1"/>
    <property type="molecule type" value="Genomic_DNA"/>
</dbReference>
<comment type="similarity">
    <text evidence="10">Belongs to the PlsX family.</text>
</comment>
<evidence type="ECO:0000313" key="12">
    <source>
        <dbReference type="Proteomes" id="UP000071392"/>
    </source>
</evidence>
<evidence type="ECO:0000256" key="8">
    <source>
        <dbReference type="ARBA" id="ARBA00024069"/>
    </source>
</evidence>
<evidence type="ECO:0000256" key="5">
    <source>
        <dbReference type="ARBA" id="ARBA00023098"/>
    </source>
</evidence>
<evidence type="ECO:0000256" key="2">
    <source>
        <dbReference type="ARBA" id="ARBA00022490"/>
    </source>
</evidence>
<name>A0A139SS51_9BACT</name>
<comment type="function">
    <text evidence="10">Catalyzes the reversible formation of acyl-phosphate (acyl-PO(4)) from acyl-[acyl-carrier-protein] (acyl-ACP). This enzyme utilizes acyl-ACP as fatty acyl donor, but not acyl-CoA.</text>
</comment>
<dbReference type="GO" id="GO:0005737">
    <property type="term" value="C:cytoplasm"/>
    <property type="evidence" value="ECO:0007669"/>
    <property type="project" value="UniProtKB-SubCell"/>
</dbReference>
<keyword evidence="4 10" id="KW-0808">Transferase</keyword>
<keyword evidence="7 10" id="KW-1208">Phospholipid metabolism</keyword>
<evidence type="ECO:0000313" key="11">
    <source>
        <dbReference type="EMBL" id="KXU37388.1"/>
    </source>
</evidence>
<dbReference type="GO" id="GO:0043811">
    <property type="term" value="F:phosphate:acyl-[acyl carrier protein] acyltransferase activity"/>
    <property type="evidence" value="ECO:0007669"/>
    <property type="project" value="UniProtKB-UniRule"/>
</dbReference>
<dbReference type="STRING" id="1548208.AXK12_01960"/>
<evidence type="ECO:0000256" key="6">
    <source>
        <dbReference type="ARBA" id="ARBA00023209"/>
    </source>
</evidence>
<comment type="pathway">
    <text evidence="10">Lipid metabolism; phospholipid metabolism.</text>
</comment>
<dbReference type="GO" id="GO:0006633">
    <property type="term" value="P:fatty acid biosynthetic process"/>
    <property type="evidence" value="ECO:0007669"/>
    <property type="project" value="UniProtKB-UniRule"/>
</dbReference>
<sequence>MPQPRDTQRIAVDAMGGDLGPAEVVEAVKLALAQQPALNPITLVGDEAQLVPLLDRAGLRVGDSERLALLHAPEVITMDDKPVLALRRKKNSSMLRAIELVKDGSASVVVSCGNTGALMAGGTLRLRTMQGVARPALAAVVPRAGGHFVLIDAGANPDARPEHLLHNAILGSHYCRVRLHTKATTAPRVGLMSIGTEEGKGNALTAEAHALLRSAHDAGILNYSGQIEGFQVFAEAGGGGVDVVVCDGFVGNIMLKSWESLVKFFSSIIKTELRANPLRMAGALMAKGAFSALKSRIDPDSHSGAPLLGLRGNILKAHGSSKRTAICAAICAAGEIITAEMNQHIEADVRRAAPLLSSSAQARAEIASSPPPSPQN</sequence>
<organism evidence="11 12">
    <name type="scientific">Cephaloticoccus capnophilus</name>
    <dbReference type="NCBI Taxonomy" id="1548208"/>
    <lineage>
        <taxon>Bacteria</taxon>
        <taxon>Pseudomonadati</taxon>
        <taxon>Verrucomicrobiota</taxon>
        <taxon>Opitutia</taxon>
        <taxon>Opitutales</taxon>
        <taxon>Opitutaceae</taxon>
        <taxon>Cephaloticoccus</taxon>
    </lineage>
</organism>
<comment type="subunit">
    <text evidence="9 10">Homodimer. Probably interacts with PlsY.</text>
</comment>
<dbReference type="HAMAP" id="MF_00019">
    <property type="entry name" value="PlsX"/>
    <property type="match status" value="1"/>
</dbReference>
<evidence type="ECO:0000256" key="1">
    <source>
        <dbReference type="ARBA" id="ARBA00001232"/>
    </source>
</evidence>
<keyword evidence="6 10" id="KW-0594">Phospholipid biosynthesis</keyword>
<dbReference type="PANTHER" id="PTHR30100">
    <property type="entry name" value="FATTY ACID/PHOSPHOLIPID SYNTHESIS PROTEIN PLSX"/>
    <property type="match status" value="1"/>
</dbReference>
<dbReference type="InterPro" id="IPR003664">
    <property type="entry name" value="FA_synthesis"/>
</dbReference>
<evidence type="ECO:0000256" key="3">
    <source>
        <dbReference type="ARBA" id="ARBA00022516"/>
    </source>
</evidence>
<dbReference type="OrthoDB" id="9806408at2"/>
<keyword evidence="12" id="KW-1185">Reference proteome</keyword>
<gene>
    <name evidence="10" type="primary">plsX</name>
    <name evidence="11" type="ORF">AXK12_01960</name>
</gene>
<keyword evidence="3 10" id="KW-0444">Lipid biosynthesis</keyword>
<dbReference type="UniPathway" id="UPA00085"/>
<evidence type="ECO:0000256" key="7">
    <source>
        <dbReference type="ARBA" id="ARBA00023264"/>
    </source>
</evidence>
<dbReference type="EC" id="2.3.1.274" evidence="8 10"/>
<protein>
    <recommendedName>
        <fullName evidence="8 10">Phosphate acyltransferase</fullName>
        <ecNumber evidence="8 10">2.3.1.274</ecNumber>
    </recommendedName>
    <alternativeName>
        <fullName evidence="10">Acyl-ACP phosphotransacylase</fullName>
    </alternativeName>
    <alternativeName>
        <fullName evidence="10">Acyl-[acyl-carrier-protein]--phosphate acyltransferase</fullName>
    </alternativeName>
    <alternativeName>
        <fullName evidence="10">Phosphate-acyl-ACP acyltransferase</fullName>
    </alternativeName>
</protein>
<keyword evidence="2 10" id="KW-0963">Cytoplasm</keyword>
<reference evidence="11 12" key="1">
    <citation type="submission" date="2016-02" db="EMBL/GenBank/DDBJ databases">
        <authorList>
            <person name="Wen L."/>
            <person name="He K."/>
            <person name="Yang H."/>
        </authorList>
    </citation>
    <scope>NUCLEOTIDE SEQUENCE [LARGE SCALE GENOMIC DNA]</scope>
    <source>
        <strain evidence="11 12">CV41</strain>
    </source>
</reference>
<dbReference type="InterPro" id="IPR012281">
    <property type="entry name" value="Phospholipid_synth_PlsX-like"/>
</dbReference>
<dbReference type="GO" id="GO:0008654">
    <property type="term" value="P:phospholipid biosynthetic process"/>
    <property type="evidence" value="ECO:0007669"/>
    <property type="project" value="UniProtKB-KW"/>
</dbReference>
<dbReference type="AlphaFoldDB" id="A0A139SS51"/>
<dbReference type="Gene3D" id="3.40.718.10">
    <property type="entry name" value="Isopropylmalate Dehydrogenase"/>
    <property type="match status" value="1"/>
</dbReference>
<dbReference type="SUPFAM" id="SSF53659">
    <property type="entry name" value="Isocitrate/Isopropylmalate dehydrogenase-like"/>
    <property type="match status" value="1"/>
</dbReference>
<dbReference type="PIRSF" id="PIRSF002465">
    <property type="entry name" value="Phsphlp_syn_PlsX"/>
    <property type="match status" value="1"/>
</dbReference>
<evidence type="ECO:0000256" key="10">
    <source>
        <dbReference type="HAMAP-Rule" id="MF_00019"/>
    </source>
</evidence>